<reference evidence="2 3" key="1">
    <citation type="submission" date="2024-10" db="EMBL/GenBank/DDBJ databases">
        <title>The Natural Products Discovery Center: Release of the First 8490 Sequenced Strains for Exploring Actinobacteria Biosynthetic Diversity.</title>
        <authorList>
            <person name="Kalkreuter E."/>
            <person name="Kautsar S.A."/>
            <person name="Yang D."/>
            <person name="Bader C.D."/>
            <person name="Teijaro C.N."/>
            <person name="Fluegel L."/>
            <person name="Davis C.M."/>
            <person name="Simpson J.R."/>
            <person name="Lauterbach L."/>
            <person name="Steele A.D."/>
            <person name="Gui C."/>
            <person name="Meng S."/>
            <person name="Li G."/>
            <person name="Viehrig K."/>
            <person name="Ye F."/>
            <person name="Su P."/>
            <person name="Kiefer A.F."/>
            <person name="Nichols A."/>
            <person name="Cepeda A.J."/>
            <person name="Yan W."/>
            <person name="Fan B."/>
            <person name="Jiang Y."/>
            <person name="Adhikari A."/>
            <person name="Zheng C.-J."/>
            <person name="Schuster L."/>
            <person name="Cowan T.M."/>
            <person name="Smanski M.J."/>
            <person name="Chevrette M.G."/>
            <person name="De Carvalho L.P.S."/>
            <person name="Shen B."/>
        </authorList>
    </citation>
    <scope>NUCLEOTIDE SEQUENCE [LARGE SCALE GENOMIC DNA]</scope>
    <source>
        <strain evidence="2 3">NPDC020327</strain>
    </source>
</reference>
<dbReference type="CDD" id="cd00586">
    <property type="entry name" value="4HBT"/>
    <property type="match status" value="1"/>
</dbReference>
<evidence type="ECO:0000313" key="2">
    <source>
        <dbReference type="EMBL" id="MFI1965182.1"/>
    </source>
</evidence>
<keyword evidence="3" id="KW-1185">Reference proteome</keyword>
<comment type="caution">
    <text evidence="2">The sequence shown here is derived from an EMBL/GenBank/DDBJ whole genome shotgun (WGS) entry which is preliminary data.</text>
</comment>
<gene>
    <name evidence="2" type="ORF">ACH429_13885</name>
</gene>
<protein>
    <submittedName>
        <fullName evidence="2">Thioesterase family protein</fullName>
    </submittedName>
</protein>
<evidence type="ECO:0000313" key="3">
    <source>
        <dbReference type="Proteomes" id="UP001611548"/>
    </source>
</evidence>
<dbReference type="Gene3D" id="3.10.129.10">
    <property type="entry name" value="Hotdog Thioesterase"/>
    <property type="match status" value="1"/>
</dbReference>
<name>A0ABW7URD5_9ACTN</name>
<dbReference type="Proteomes" id="UP001611548">
    <property type="component" value="Unassembled WGS sequence"/>
</dbReference>
<dbReference type="EMBL" id="JBIRWE010000005">
    <property type="protein sequence ID" value="MFI1965182.1"/>
    <property type="molecule type" value="Genomic_DNA"/>
</dbReference>
<dbReference type="RefSeq" id="WP_055473412.1">
    <property type="nucleotide sequence ID" value="NZ_JBIRWE010000005.1"/>
</dbReference>
<dbReference type="InterPro" id="IPR050563">
    <property type="entry name" value="4-hydroxybenzoyl-CoA_TE"/>
</dbReference>
<dbReference type="InterPro" id="IPR029069">
    <property type="entry name" value="HotDog_dom_sf"/>
</dbReference>
<dbReference type="PANTHER" id="PTHR31793">
    <property type="entry name" value="4-HYDROXYBENZOYL-COA THIOESTERASE FAMILY MEMBER"/>
    <property type="match status" value="1"/>
</dbReference>
<accession>A0ABW7URD5</accession>
<dbReference type="PANTHER" id="PTHR31793:SF2">
    <property type="entry name" value="BLR1345 PROTEIN"/>
    <property type="match status" value="1"/>
</dbReference>
<organism evidence="2 3">
    <name type="scientific">Streptomyces pathocidini</name>
    <dbReference type="NCBI Taxonomy" id="1650571"/>
    <lineage>
        <taxon>Bacteria</taxon>
        <taxon>Bacillati</taxon>
        <taxon>Actinomycetota</taxon>
        <taxon>Actinomycetes</taxon>
        <taxon>Kitasatosporales</taxon>
        <taxon>Streptomycetaceae</taxon>
        <taxon>Streptomyces</taxon>
    </lineage>
</organism>
<feature type="region of interest" description="Disordered" evidence="1">
    <location>
        <begin position="149"/>
        <end position="172"/>
    </location>
</feature>
<dbReference type="SUPFAM" id="SSF54637">
    <property type="entry name" value="Thioesterase/thiol ester dehydrase-isomerase"/>
    <property type="match status" value="1"/>
</dbReference>
<sequence length="172" mass="18852">MSDRLPDFRQTVRPEWIDYNGHMSEAFYVLVFGHATDMMMAGTGLGAGYREDTGCSLYTAESHIRYLREVEEGAELTVRTRVLGAAAKKVRFSHEMYVAAGEDGPESGPVATTELLGIHVDQKLGRAAPLPDAVRERFEALVEEAPEWAGRSIGPVQRPGRHGGVEPGPRVT</sequence>
<evidence type="ECO:0000256" key="1">
    <source>
        <dbReference type="SAM" id="MobiDB-lite"/>
    </source>
</evidence>
<dbReference type="Pfam" id="PF13279">
    <property type="entry name" value="4HBT_2"/>
    <property type="match status" value="1"/>
</dbReference>
<proteinExistence type="predicted"/>